<evidence type="ECO:0000313" key="2">
    <source>
        <dbReference type="EMBL" id="KAH0453387.1"/>
    </source>
</evidence>
<name>A0AAV7GAX0_DENCH</name>
<feature type="region of interest" description="Disordered" evidence="1">
    <location>
        <begin position="54"/>
        <end position="104"/>
    </location>
</feature>
<feature type="compositionally biased region" description="Polar residues" evidence="1">
    <location>
        <begin position="88"/>
        <end position="104"/>
    </location>
</feature>
<protein>
    <submittedName>
        <fullName evidence="2">Uncharacterized protein</fullName>
    </submittedName>
</protein>
<organism evidence="2 3">
    <name type="scientific">Dendrobium chrysotoxum</name>
    <name type="common">Orchid</name>
    <dbReference type="NCBI Taxonomy" id="161865"/>
    <lineage>
        <taxon>Eukaryota</taxon>
        <taxon>Viridiplantae</taxon>
        <taxon>Streptophyta</taxon>
        <taxon>Embryophyta</taxon>
        <taxon>Tracheophyta</taxon>
        <taxon>Spermatophyta</taxon>
        <taxon>Magnoliopsida</taxon>
        <taxon>Liliopsida</taxon>
        <taxon>Asparagales</taxon>
        <taxon>Orchidaceae</taxon>
        <taxon>Epidendroideae</taxon>
        <taxon>Malaxideae</taxon>
        <taxon>Dendrobiinae</taxon>
        <taxon>Dendrobium</taxon>
    </lineage>
</organism>
<evidence type="ECO:0000256" key="1">
    <source>
        <dbReference type="SAM" id="MobiDB-lite"/>
    </source>
</evidence>
<accession>A0AAV7GAX0</accession>
<feature type="region of interest" description="Disordered" evidence="1">
    <location>
        <begin position="1"/>
        <end position="21"/>
    </location>
</feature>
<keyword evidence="3" id="KW-1185">Reference proteome</keyword>
<proteinExistence type="predicted"/>
<dbReference type="AlphaFoldDB" id="A0AAV7GAX0"/>
<dbReference type="Proteomes" id="UP000775213">
    <property type="component" value="Unassembled WGS sequence"/>
</dbReference>
<evidence type="ECO:0000313" key="3">
    <source>
        <dbReference type="Proteomes" id="UP000775213"/>
    </source>
</evidence>
<sequence>MSVREGIWERNEGMGPEREFQERRRIERRVRRVMEDGMLPVRLGSLWKRRLVRKGRSPTAEGMGPVMVESVMTNRPVTREPSEPGTVGSHSTPPQSQQAVAEVQ</sequence>
<dbReference type="EMBL" id="JAGFBR010000016">
    <property type="protein sequence ID" value="KAH0453387.1"/>
    <property type="molecule type" value="Genomic_DNA"/>
</dbReference>
<gene>
    <name evidence="2" type="ORF">IEQ34_017711</name>
</gene>
<reference evidence="2 3" key="1">
    <citation type="journal article" date="2021" name="Hortic Res">
        <title>Chromosome-scale assembly of the Dendrobium chrysotoxum genome enhances the understanding of orchid evolution.</title>
        <authorList>
            <person name="Zhang Y."/>
            <person name="Zhang G.Q."/>
            <person name="Zhang D."/>
            <person name="Liu X.D."/>
            <person name="Xu X.Y."/>
            <person name="Sun W.H."/>
            <person name="Yu X."/>
            <person name="Zhu X."/>
            <person name="Wang Z.W."/>
            <person name="Zhao X."/>
            <person name="Zhong W.Y."/>
            <person name="Chen H."/>
            <person name="Yin W.L."/>
            <person name="Huang T."/>
            <person name="Niu S.C."/>
            <person name="Liu Z.J."/>
        </authorList>
    </citation>
    <scope>NUCLEOTIDE SEQUENCE [LARGE SCALE GENOMIC DNA]</scope>
    <source>
        <strain evidence="2">Lindl</strain>
    </source>
</reference>
<comment type="caution">
    <text evidence="2">The sequence shown here is derived from an EMBL/GenBank/DDBJ whole genome shotgun (WGS) entry which is preliminary data.</text>
</comment>